<dbReference type="AlphaFoldDB" id="A0A3R9PVP6"/>
<dbReference type="EMBL" id="RSDW01000001">
    <property type="protein sequence ID" value="RSL18907.1"/>
    <property type="molecule type" value="Genomic_DNA"/>
</dbReference>
<gene>
    <name evidence="1" type="ORF">EDE15_4513</name>
</gene>
<reference evidence="1 2" key="1">
    <citation type="submission" date="2018-12" db="EMBL/GenBank/DDBJ databases">
        <title>Sequencing of bacterial isolates from soil warming experiment in Harvard Forest, Massachusetts, USA.</title>
        <authorList>
            <person name="Deangelis K."/>
        </authorList>
    </citation>
    <scope>NUCLEOTIDE SEQUENCE [LARGE SCALE GENOMIC DNA]</scope>
    <source>
        <strain evidence="1 2">EB153</strain>
    </source>
</reference>
<protein>
    <submittedName>
        <fullName evidence="1">Uncharacterized protein</fullName>
    </submittedName>
</protein>
<organism evidence="1 2">
    <name type="scientific">Edaphobacter aggregans</name>
    <dbReference type="NCBI Taxonomy" id="570835"/>
    <lineage>
        <taxon>Bacteria</taxon>
        <taxon>Pseudomonadati</taxon>
        <taxon>Acidobacteriota</taxon>
        <taxon>Terriglobia</taxon>
        <taxon>Terriglobales</taxon>
        <taxon>Acidobacteriaceae</taxon>
        <taxon>Edaphobacter</taxon>
    </lineage>
</organism>
<accession>A0A3R9PVP6</accession>
<proteinExistence type="predicted"/>
<evidence type="ECO:0000313" key="1">
    <source>
        <dbReference type="EMBL" id="RSL18907.1"/>
    </source>
</evidence>
<comment type="caution">
    <text evidence="1">The sequence shown here is derived from an EMBL/GenBank/DDBJ whole genome shotgun (WGS) entry which is preliminary data.</text>
</comment>
<evidence type="ECO:0000313" key="2">
    <source>
        <dbReference type="Proteomes" id="UP000269669"/>
    </source>
</evidence>
<keyword evidence="2" id="KW-1185">Reference proteome</keyword>
<name>A0A3R9PVP6_9BACT</name>
<dbReference type="Proteomes" id="UP000269669">
    <property type="component" value="Unassembled WGS sequence"/>
</dbReference>
<sequence length="70" mass="8395">MNSIVFRLPDRFPQFLWLRKTCSLCTSIEFEAAEVQPLDALLSFFALKPVRCLNCWRRYYWFVRKGESSI</sequence>